<evidence type="ECO:0000313" key="7">
    <source>
        <dbReference type="EMBL" id="SSX17063.1"/>
    </source>
</evidence>
<organism evidence="8">
    <name type="scientific">Culicoides sonorensis</name>
    <name type="common">Biting midge</name>
    <dbReference type="NCBI Taxonomy" id="179676"/>
    <lineage>
        <taxon>Eukaryota</taxon>
        <taxon>Metazoa</taxon>
        <taxon>Ecdysozoa</taxon>
        <taxon>Arthropoda</taxon>
        <taxon>Hexapoda</taxon>
        <taxon>Insecta</taxon>
        <taxon>Pterygota</taxon>
        <taxon>Neoptera</taxon>
        <taxon>Endopterygota</taxon>
        <taxon>Diptera</taxon>
        <taxon>Nematocera</taxon>
        <taxon>Chironomoidea</taxon>
        <taxon>Ceratopogonidae</taxon>
        <taxon>Ceratopogoninae</taxon>
        <taxon>Culicoides</taxon>
        <taxon>Monoculicoides</taxon>
    </lineage>
</organism>
<evidence type="ECO:0000256" key="4">
    <source>
        <dbReference type="ARBA" id="ARBA00023004"/>
    </source>
</evidence>
<keyword evidence="4" id="KW-0408">Iron</keyword>
<proteinExistence type="inferred from homology"/>
<dbReference type="Pfam" id="PF00226">
    <property type="entry name" value="DnaJ"/>
    <property type="match status" value="1"/>
</dbReference>
<evidence type="ECO:0000259" key="6">
    <source>
        <dbReference type="PROSITE" id="PS51074"/>
    </source>
</evidence>
<dbReference type="InterPro" id="IPR007872">
    <property type="entry name" value="DPH_MB_dom"/>
</dbReference>
<dbReference type="PRINTS" id="PR00625">
    <property type="entry name" value="JDOMAIN"/>
</dbReference>
<dbReference type="InterPro" id="IPR036671">
    <property type="entry name" value="DPH_MB_sf"/>
</dbReference>
<protein>
    <submittedName>
        <fullName evidence="8">CSON014326 protein</fullName>
    </submittedName>
</protein>
<evidence type="ECO:0000256" key="2">
    <source>
        <dbReference type="ARBA" id="ARBA00022723"/>
    </source>
</evidence>
<sequence>MARNFYDVLQIPLDASQEEIKKSYQNLVLKHHPDKTNTESHTEFIEIDEAWKVLRDPEKRKQYDAELGQSRFDDKPIVHETLKKSDFEYDEESETYYHDCRCGGVYLIPDEFEANEDKAEKSLYIACDECSLVIELEKG</sequence>
<reference evidence="8" key="2">
    <citation type="submission" date="2018-07" db="EMBL/GenBank/DDBJ databases">
        <authorList>
            <person name="Quirk P.G."/>
            <person name="Krulwich T.A."/>
        </authorList>
    </citation>
    <scope>NUCLEOTIDE SEQUENCE</scope>
</reference>
<dbReference type="SMART" id="SM00271">
    <property type="entry name" value="DnaJ"/>
    <property type="match status" value="1"/>
</dbReference>
<evidence type="ECO:0000256" key="3">
    <source>
        <dbReference type="ARBA" id="ARBA00022833"/>
    </source>
</evidence>
<dbReference type="AlphaFoldDB" id="A0A336N157"/>
<dbReference type="SUPFAM" id="SSF46565">
    <property type="entry name" value="Chaperone J-domain"/>
    <property type="match status" value="1"/>
</dbReference>
<dbReference type="GO" id="GO:0008198">
    <property type="term" value="F:ferrous iron binding"/>
    <property type="evidence" value="ECO:0007669"/>
    <property type="project" value="TreeGrafter"/>
</dbReference>
<keyword evidence="2" id="KW-0479">Metal-binding</keyword>
<dbReference type="Gene3D" id="3.10.660.10">
    <property type="entry name" value="DPH Zinc finger"/>
    <property type="match status" value="1"/>
</dbReference>
<dbReference type="PROSITE" id="PS50076">
    <property type="entry name" value="DNAJ_2"/>
    <property type="match status" value="1"/>
</dbReference>
<dbReference type="EMBL" id="UFQS01007918">
    <property type="protein sequence ID" value="SSX17063.1"/>
    <property type="molecule type" value="Genomic_DNA"/>
</dbReference>
<dbReference type="OMA" id="LEDMTWE"/>
<feature type="domain" description="DPH-type MB" evidence="6">
    <location>
        <begin position="78"/>
        <end position="139"/>
    </location>
</feature>
<dbReference type="CDD" id="cd06257">
    <property type="entry name" value="DnaJ"/>
    <property type="match status" value="1"/>
</dbReference>
<reference evidence="7" key="1">
    <citation type="submission" date="2018-04" db="EMBL/GenBank/DDBJ databases">
        <authorList>
            <person name="Go L.Y."/>
            <person name="Mitchell J.A."/>
        </authorList>
    </citation>
    <scope>NUCLEOTIDE SEQUENCE</scope>
    <source>
        <tissue evidence="7">Whole organism</tissue>
    </source>
</reference>
<dbReference type="EMBL" id="UFQT01007918">
    <property type="protein sequence ID" value="SSX36200.1"/>
    <property type="molecule type" value="Genomic_DNA"/>
</dbReference>
<dbReference type="GO" id="GO:0001671">
    <property type="term" value="F:ATPase activator activity"/>
    <property type="evidence" value="ECO:0007669"/>
    <property type="project" value="TreeGrafter"/>
</dbReference>
<dbReference type="SUPFAM" id="SSF144217">
    <property type="entry name" value="CSL zinc finger"/>
    <property type="match status" value="1"/>
</dbReference>
<dbReference type="VEuPathDB" id="VectorBase:CSON014326"/>
<dbReference type="PANTHER" id="PTHR45255">
    <property type="entry name" value="DNAJ HOMOLOG SUBFAMILY C MEMBER 24"/>
    <property type="match status" value="1"/>
</dbReference>
<dbReference type="InterPro" id="IPR001623">
    <property type="entry name" value="DnaJ_domain"/>
</dbReference>
<evidence type="ECO:0000256" key="1">
    <source>
        <dbReference type="ARBA" id="ARBA00006169"/>
    </source>
</evidence>
<keyword evidence="3" id="KW-0862">Zinc</keyword>
<dbReference type="Gene3D" id="1.10.287.110">
    <property type="entry name" value="DnaJ domain"/>
    <property type="match status" value="1"/>
</dbReference>
<gene>
    <name evidence="8" type="primary">CSON014326</name>
</gene>
<accession>A0A336N157</accession>
<name>A0A336N157_CULSO</name>
<comment type="similarity">
    <text evidence="1">Belongs to the DPH4 family.</text>
</comment>
<dbReference type="InterPro" id="IPR036869">
    <property type="entry name" value="J_dom_sf"/>
</dbReference>
<evidence type="ECO:0000259" key="5">
    <source>
        <dbReference type="PROSITE" id="PS50076"/>
    </source>
</evidence>
<dbReference type="PROSITE" id="PS51074">
    <property type="entry name" value="DPH_MB"/>
    <property type="match status" value="1"/>
</dbReference>
<feature type="domain" description="J" evidence="5">
    <location>
        <begin position="4"/>
        <end position="67"/>
    </location>
</feature>
<evidence type="ECO:0000313" key="8">
    <source>
        <dbReference type="EMBL" id="SSX36200.1"/>
    </source>
</evidence>
<dbReference type="PANTHER" id="PTHR45255:SF1">
    <property type="entry name" value="DNAJ HOMOLOG SUBFAMILY C MEMBER 24"/>
    <property type="match status" value="1"/>
</dbReference>
<dbReference type="Pfam" id="PF05207">
    <property type="entry name" value="Zn_ribbon_CSL"/>
    <property type="match status" value="1"/>
</dbReference>